<reference evidence="1 2" key="1">
    <citation type="submission" date="2014-03" db="EMBL/GenBank/DDBJ databases">
        <authorList>
            <person name="Sibley D."/>
            <person name="Venepally P."/>
            <person name="Karamycheva S."/>
            <person name="Hadjithomas M."/>
            <person name="Khan A."/>
            <person name="Brunk B."/>
            <person name="Roos D."/>
            <person name="Caler E."/>
            <person name="Lorenzi H."/>
        </authorList>
    </citation>
    <scope>NUCLEOTIDE SEQUENCE [LARGE SCALE GENOMIC DNA]</scope>
    <source>
        <strain evidence="2">p89</strain>
    </source>
</reference>
<proteinExistence type="predicted"/>
<dbReference type="Proteomes" id="UP000028828">
    <property type="component" value="Unassembled WGS sequence"/>
</dbReference>
<name>A0A086JAE9_TOXGO</name>
<gene>
    <name evidence="1" type="ORF">TGP89_251530</name>
</gene>
<evidence type="ECO:0000313" key="2">
    <source>
        <dbReference type="Proteomes" id="UP000028828"/>
    </source>
</evidence>
<dbReference type="VEuPathDB" id="ToxoDB:TGP89_251530"/>
<sequence length="124" mass="13446">MNVKRPASCCPVAVPVLTHFERHTLHGNSPSSVGIFPYSQKINLGCLVVEYTWRRKFTSGGHLGEPGESRRHLLYPLDGGRCTVLLSMLCTTPFLSTCGSVVSPVMQPRAQCIGSRVLCNSGSV</sequence>
<dbReference type="AlphaFoldDB" id="A0A086JAE9"/>
<organism evidence="1 2">
    <name type="scientific">Toxoplasma gondii p89</name>
    <dbReference type="NCBI Taxonomy" id="943119"/>
    <lineage>
        <taxon>Eukaryota</taxon>
        <taxon>Sar</taxon>
        <taxon>Alveolata</taxon>
        <taxon>Apicomplexa</taxon>
        <taxon>Conoidasida</taxon>
        <taxon>Coccidia</taxon>
        <taxon>Eucoccidiorida</taxon>
        <taxon>Eimeriorina</taxon>
        <taxon>Sarcocystidae</taxon>
        <taxon>Toxoplasma</taxon>
    </lineage>
</organism>
<comment type="caution">
    <text evidence="1">The sequence shown here is derived from an EMBL/GenBank/DDBJ whole genome shotgun (WGS) entry which is preliminary data.</text>
</comment>
<accession>A0A086JAE9</accession>
<dbReference type="EMBL" id="AEYI02002223">
    <property type="protein sequence ID" value="KFG29117.1"/>
    <property type="molecule type" value="Genomic_DNA"/>
</dbReference>
<protein>
    <submittedName>
        <fullName evidence="1">Uncharacterized protein</fullName>
    </submittedName>
</protein>
<evidence type="ECO:0000313" key="1">
    <source>
        <dbReference type="EMBL" id="KFG29117.1"/>
    </source>
</evidence>